<evidence type="ECO:0000256" key="1">
    <source>
        <dbReference type="ARBA" id="ARBA00023054"/>
    </source>
</evidence>
<dbReference type="InterPro" id="IPR011684">
    <property type="entry name" value="NAB"/>
</dbReference>
<proteinExistence type="inferred from homology"/>
<comment type="similarity">
    <text evidence="2">Belongs to the NET family.</text>
</comment>
<dbReference type="SUPFAM" id="SSF57997">
    <property type="entry name" value="Tropomyosin"/>
    <property type="match status" value="1"/>
</dbReference>
<feature type="coiled-coil region" evidence="3">
    <location>
        <begin position="1289"/>
        <end position="1337"/>
    </location>
</feature>
<feature type="coiled-coil region" evidence="3">
    <location>
        <begin position="811"/>
        <end position="852"/>
    </location>
</feature>
<dbReference type="Proteomes" id="UP001652623">
    <property type="component" value="Chromosome 9"/>
</dbReference>
<feature type="compositionally biased region" description="Basic and acidic residues" evidence="4">
    <location>
        <begin position="1782"/>
        <end position="1800"/>
    </location>
</feature>
<dbReference type="RefSeq" id="XP_048336650.2">
    <property type="nucleotide sequence ID" value="XM_048480693.2"/>
</dbReference>
<feature type="coiled-coil region" evidence="3">
    <location>
        <begin position="1107"/>
        <end position="1260"/>
    </location>
</feature>
<protein>
    <submittedName>
        <fullName evidence="7 8">Protein NETWORKED 1D</fullName>
    </submittedName>
</protein>
<evidence type="ECO:0000313" key="9">
    <source>
        <dbReference type="RefSeq" id="XP_048336650.2"/>
    </source>
</evidence>
<dbReference type="PANTHER" id="PTHR32258">
    <property type="entry name" value="PROTEIN NETWORKED 4A"/>
    <property type="match status" value="1"/>
</dbReference>
<dbReference type="RefSeq" id="XP_015892049.3">
    <property type="nucleotide sequence ID" value="XM_016036563.4"/>
</dbReference>
<evidence type="ECO:0000256" key="4">
    <source>
        <dbReference type="SAM" id="MobiDB-lite"/>
    </source>
</evidence>
<dbReference type="PROSITE" id="PS51774">
    <property type="entry name" value="NAB"/>
    <property type="match status" value="1"/>
</dbReference>
<gene>
    <name evidence="7 8 9" type="primary">LOC107426393</name>
</gene>
<feature type="region of interest" description="Disordered" evidence="4">
    <location>
        <begin position="1768"/>
        <end position="1800"/>
    </location>
</feature>
<dbReference type="Pfam" id="PF07765">
    <property type="entry name" value="KIP1"/>
    <property type="match status" value="1"/>
</dbReference>
<feature type="coiled-coil region" evidence="3">
    <location>
        <begin position="1705"/>
        <end position="1767"/>
    </location>
</feature>
<dbReference type="PANTHER" id="PTHR32258:SF32">
    <property type="entry name" value="PROTEIN NETWORKED 1D"/>
    <property type="match status" value="1"/>
</dbReference>
<evidence type="ECO:0000256" key="3">
    <source>
        <dbReference type="SAM" id="Coils"/>
    </source>
</evidence>
<evidence type="ECO:0000313" key="8">
    <source>
        <dbReference type="RefSeq" id="XP_015892049.3"/>
    </source>
</evidence>
<dbReference type="Gene3D" id="1.10.287.1490">
    <property type="match status" value="1"/>
</dbReference>
<feature type="coiled-coil region" evidence="3">
    <location>
        <begin position="539"/>
        <end position="726"/>
    </location>
</feature>
<organism evidence="6 8">
    <name type="scientific">Ziziphus jujuba</name>
    <name type="common">Chinese jujube</name>
    <name type="synonym">Ziziphus sativa</name>
    <dbReference type="NCBI Taxonomy" id="326968"/>
    <lineage>
        <taxon>Eukaryota</taxon>
        <taxon>Viridiplantae</taxon>
        <taxon>Streptophyta</taxon>
        <taxon>Embryophyta</taxon>
        <taxon>Tracheophyta</taxon>
        <taxon>Spermatophyta</taxon>
        <taxon>Magnoliopsida</taxon>
        <taxon>eudicotyledons</taxon>
        <taxon>Gunneridae</taxon>
        <taxon>Pentapetalae</taxon>
        <taxon>rosids</taxon>
        <taxon>fabids</taxon>
        <taxon>Rosales</taxon>
        <taxon>Rhamnaceae</taxon>
        <taxon>Paliureae</taxon>
        <taxon>Ziziphus</taxon>
    </lineage>
</organism>
<keyword evidence="1 3" id="KW-0175">Coiled coil</keyword>
<evidence type="ECO:0000256" key="2">
    <source>
        <dbReference type="ARBA" id="ARBA00038006"/>
    </source>
</evidence>
<evidence type="ECO:0000313" key="7">
    <source>
        <dbReference type="RefSeq" id="XP_015892048.3"/>
    </source>
</evidence>
<name>A0A6P4B163_ZIZJJ</name>
<dbReference type="KEGG" id="zju:107426393"/>
<feature type="region of interest" description="Disordered" evidence="4">
    <location>
        <begin position="273"/>
        <end position="294"/>
    </location>
</feature>
<dbReference type="GO" id="GO:0005886">
    <property type="term" value="C:plasma membrane"/>
    <property type="evidence" value="ECO:0007669"/>
    <property type="project" value="TreeGrafter"/>
</dbReference>
<feature type="domain" description="NAB" evidence="5">
    <location>
        <begin position="13"/>
        <end position="93"/>
    </location>
</feature>
<feature type="compositionally biased region" description="Basic and acidic residues" evidence="4">
    <location>
        <begin position="275"/>
        <end position="287"/>
    </location>
</feature>
<reference evidence="7 8" key="1">
    <citation type="submission" date="2025-05" db="UniProtKB">
        <authorList>
            <consortium name="RefSeq"/>
        </authorList>
    </citation>
    <scope>IDENTIFICATION</scope>
    <source>
        <tissue evidence="7 8">Seedling</tissue>
    </source>
</reference>
<dbReference type="GeneID" id="107426393"/>
<feature type="coiled-coil region" evidence="3">
    <location>
        <begin position="1387"/>
        <end position="1421"/>
    </location>
</feature>
<dbReference type="GO" id="GO:0051015">
    <property type="term" value="F:actin filament binding"/>
    <property type="evidence" value="ECO:0007669"/>
    <property type="project" value="TreeGrafter"/>
</dbReference>
<accession>A0A6P4B163</accession>
<dbReference type="InterPro" id="IPR051861">
    <property type="entry name" value="NET_actin-binding_domain"/>
</dbReference>
<sequence>MATVSQGDTRRMYSWWWDSHISPKNSKWLQENLTDMDSKIKQMIKLLEQDADSFARRAEMYYKKRPELMKLVEEFYRAYRALAERYDHATGALRQAHRTMAAAFPNHVPLVLMDESPSTSASEADPHTPEMPHPMRAFLDPDELQKDMLGISSSHFHALKRNGAFTEESESVSRKGLKQLNDLFGSGEAVTHSKFAEGRARKGLNFHDVEERDQNVQHNGSHDIHARAFDSDRVDKAETEILNLKKALAKLETEKEAGLLQYQKSLERLSNLESEVSRAQEDSKGLNERASNAEAEVQNLKEALTRLQAERESSLLQYQQCLDKISNLEKSISSAQKDAGELNERAKKAETEAETLKQHLASMVAEKEATLVQLEQNVEMISNLENKILQAEENARRISERADKAEREVETLNHAIVKLTEEKEAAALQYQQCLEMISNLEQKLSSAQEEAQRLNSEIENGVAKLKGAEERCLLLEKSKETLQFELDSLVLKVGSQGEELTEKQKELGRLWTCVQEERMRFMEAETAFQTLQHLHSQSQEELRSLVAELKNRAEVLQDMETCKQALENEVQIVKEENKNLNKLNVSSALSIKNLQDEILNLRETIKKLEEEVELRVDQRNALQQEIYCLKEELNDLNKKHQTMLEQVESVGFDPECFGSSVKELQDENSKLKEICEADRSEKVSLLEKLEIMEKLLEKNALLENSLADLNVELEEVRSKVKALEDCCQSFVEENSSLVSVKTNLISQLQITTENLGKLSEKNNVLENSLFDANAELEGLKVKSKSLEDSCLFLDDEKSGLITERESLLSHLDITQQRLEDMGSRYAELENKLSGLEKERDSALHIIEELRASLDVEKQEHASFAKLSESQLAGMEMQLCRLQEEGLCRKKEYEEEQDKALSAQIEILILQKCIEDLKEKNFSLFIEHQKLLEAFQKSNKLISVLEHANIDQREKVESFSEQNKLLREGLYQMLKMFDIDANHGCTYRLEQDQGLLNLLLVKLKERNESLFRGRDENQQLVIENSILLTLLGQLRLEGTNLMSEKNTLNQEFRIQSDQLLLLQCETQTLCQMNEELRLKVVKGEQNEEVLMANIENLHWKLLDSQGAYQNLKEENYKVLEEKRSLKKVVSELEEEKRCLEEEINAMFGETIFHGNLSLVYNEILCKKAMELEELSEKLNKLHLGNVDLEKKVKVLDGKLADSQVENAHLKECLNKSDNELKESEGAYENLKEENCKVLEEKRSLKKVVSELEDKKRYLEEEISAIFGETIFHGNLSLVFNDIIYEKAMELEELSEKLNKLHLCNVDLEKKVKILEGKLADLQVENVHLKESLNKSDNEMNKVKSVNDHLNGEITNSKDLLALNENETQLWETQATLFFGELQSSSICEALLEGKFNELIQAYENLENRSNSQNVEIKLLKEKVSTLEDANGGLRALLAMYMPAINSLKDCMASLEKHAPTQSESCKLENEESKDARLMTLPSEFCERDEDHVGMQPDGISDLQDMQSRIKAIEKAVVEKERLVLLENLNATTKLDAAIREIEELKIGSCNSIQENGHPSQHATAIKDEEELGHGLNNNLKLQRRKREISGSGNEVLTKDIVLDHISESSSYGISKRETADADNQMLELWETTEQDGSIDLTVGKAQKLAGAQTDHHQIEAVKEQRSAHPSMESLIEKELSVDKLEISKRFTEPRQEGNKKKILERLDSDAQKLANLQITIQDLKRKVEINEKNKKGKGIEYDTVKGQLEEAEETITKLCDVNRKLINSVEDGSLPSDGGSARVSDESGSVRRRRISEQARRGSEKIGRLQLEVQKLQFLLLKLDGERENRGRTRITERKTRVLLRDYLYGGVVRTGKKHKKAPFCACVQPPTKGD</sequence>
<keyword evidence="6" id="KW-1185">Reference proteome</keyword>
<dbReference type="RefSeq" id="XP_015892048.3">
    <property type="nucleotide sequence ID" value="XM_016036562.4"/>
</dbReference>
<evidence type="ECO:0000259" key="5">
    <source>
        <dbReference type="PROSITE" id="PS51774"/>
    </source>
</evidence>
<evidence type="ECO:0000313" key="6">
    <source>
        <dbReference type="Proteomes" id="UP001652623"/>
    </source>
</evidence>